<dbReference type="CDD" id="cd07067">
    <property type="entry name" value="HP_PGM_like"/>
    <property type="match status" value="1"/>
</dbReference>
<comment type="caution">
    <text evidence="4">Lacks conserved residue(s) required for the propagation of feature annotation.</text>
</comment>
<gene>
    <name evidence="4" type="primary">gpmA</name>
    <name evidence="6" type="ORF">AALT52_03375</name>
</gene>
<comment type="caution">
    <text evidence="6">The sequence shown here is derived from an EMBL/GenBank/DDBJ whole genome shotgun (WGS) entry which is preliminary data.</text>
</comment>
<accession>A0ABV4DN82</accession>
<feature type="active site" description="Tele-phosphohistidine intermediate" evidence="4">
    <location>
        <position position="9"/>
    </location>
</feature>
<dbReference type="RefSeq" id="WP_369941159.1">
    <property type="nucleotide sequence ID" value="NZ_JBCLUF010000008.1"/>
</dbReference>
<dbReference type="InterPro" id="IPR005952">
    <property type="entry name" value="Phosphogly_mut1"/>
</dbReference>
<evidence type="ECO:0000313" key="7">
    <source>
        <dbReference type="Proteomes" id="UP001565236"/>
    </source>
</evidence>
<dbReference type="InterPro" id="IPR013078">
    <property type="entry name" value="His_Pase_superF_clade-1"/>
</dbReference>
<evidence type="ECO:0000313" key="6">
    <source>
        <dbReference type="EMBL" id="MEY8661938.1"/>
    </source>
</evidence>
<dbReference type="SMART" id="SM00855">
    <property type="entry name" value="PGAM"/>
    <property type="match status" value="1"/>
</dbReference>
<dbReference type="EC" id="5.4.2.11" evidence="4 5"/>
<comment type="function">
    <text evidence="4 5">Catalyzes the interconversion of 2-phosphoglycerate and 3-phosphoglycerate.</text>
</comment>
<name>A0ABV4DN82_9LACO</name>
<keyword evidence="2 4" id="KW-0324">Glycolysis</keyword>
<dbReference type="InterPro" id="IPR029033">
    <property type="entry name" value="His_PPase_superfam"/>
</dbReference>
<dbReference type="PIRSF" id="PIRSF000709">
    <property type="entry name" value="6PFK_2-Ptase"/>
    <property type="match status" value="1"/>
</dbReference>
<evidence type="ECO:0000256" key="5">
    <source>
        <dbReference type="RuleBase" id="RU004512"/>
    </source>
</evidence>
<reference evidence="6 7" key="1">
    <citation type="submission" date="2024-03" db="EMBL/GenBank/DDBJ databases">
        <title>Mouse gut bacterial collection (mGBC) of GemPharmatech.</title>
        <authorList>
            <person name="He Y."/>
            <person name="Dong L."/>
            <person name="Wu D."/>
            <person name="Gao X."/>
            <person name="Lin Z."/>
        </authorList>
    </citation>
    <scope>NUCLEOTIDE SEQUENCE [LARGE SCALE GENOMIC DNA]</scope>
    <source>
        <strain evidence="6 7">15-30</strain>
    </source>
</reference>
<evidence type="ECO:0000256" key="1">
    <source>
        <dbReference type="ARBA" id="ARBA00006717"/>
    </source>
</evidence>
<evidence type="ECO:0000256" key="3">
    <source>
        <dbReference type="ARBA" id="ARBA00023235"/>
    </source>
</evidence>
<dbReference type="PANTHER" id="PTHR11931">
    <property type="entry name" value="PHOSPHOGLYCERATE MUTASE"/>
    <property type="match status" value="1"/>
</dbReference>
<feature type="binding site" evidence="4">
    <location>
        <begin position="8"/>
        <end position="15"/>
    </location>
    <ligand>
        <name>substrate</name>
    </ligand>
</feature>
<evidence type="ECO:0000256" key="4">
    <source>
        <dbReference type="HAMAP-Rule" id="MF_01039"/>
    </source>
</evidence>
<dbReference type="EMBL" id="JBCLUF010000008">
    <property type="protein sequence ID" value="MEY8661938.1"/>
    <property type="molecule type" value="Genomic_DNA"/>
</dbReference>
<feature type="binding site" evidence="4">
    <location>
        <begin position="114"/>
        <end position="115"/>
    </location>
    <ligand>
        <name>substrate</name>
    </ligand>
</feature>
<feature type="binding site" evidence="4">
    <location>
        <position position="98"/>
    </location>
    <ligand>
        <name>substrate</name>
    </ligand>
</feature>
<dbReference type="InterPro" id="IPR001345">
    <property type="entry name" value="PG/BPGM_mutase_AS"/>
</dbReference>
<comment type="pathway">
    <text evidence="4 5">Carbohydrate degradation; glycolysis; pyruvate from D-glyceraldehyde 3-phosphate: step 3/5.</text>
</comment>
<protein>
    <recommendedName>
        <fullName evidence="4 5">2,3-bisphosphoglycerate-dependent phosphoglycerate mutase</fullName>
        <shortName evidence="4">BPG-dependent PGAM</shortName>
        <shortName evidence="4">PGAM</shortName>
        <shortName evidence="4">Phosphoglyceromutase</shortName>
        <shortName evidence="4">dPGM</shortName>
        <ecNumber evidence="4 5">5.4.2.11</ecNumber>
    </recommendedName>
</protein>
<evidence type="ECO:0000256" key="2">
    <source>
        <dbReference type="ARBA" id="ARBA00023152"/>
    </source>
</evidence>
<organism evidence="6 7">
    <name type="scientific">Ligilactobacillus faecis</name>
    <dbReference type="NCBI Taxonomy" id="762833"/>
    <lineage>
        <taxon>Bacteria</taxon>
        <taxon>Bacillati</taxon>
        <taxon>Bacillota</taxon>
        <taxon>Bacilli</taxon>
        <taxon>Lactobacillales</taxon>
        <taxon>Lactobacillaceae</taxon>
        <taxon>Ligilactobacillus</taxon>
    </lineage>
</organism>
<feature type="site" description="Transition state stabilizer" evidence="4">
    <location>
        <position position="177"/>
    </location>
</feature>
<keyword evidence="3 4" id="KW-0413">Isomerase</keyword>
<dbReference type="NCBIfam" id="TIGR01258">
    <property type="entry name" value="pgm_1"/>
    <property type="match status" value="1"/>
</dbReference>
<dbReference type="Proteomes" id="UP001565236">
    <property type="component" value="Unassembled WGS sequence"/>
</dbReference>
<dbReference type="HAMAP" id="MF_01039">
    <property type="entry name" value="PGAM_GpmA"/>
    <property type="match status" value="1"/>
</dbReference>
<feature type="binding site" evidence="4">
    <location>
        <begin position="21"/>
        <end position="22"/>
    </location>
    <ligand>
        <name>substrate</name>
    </ligand>
</feature>
<keyword evidence="7" id="KW-1185">Reference proteome</keyword>
<feature type="binding site" evidence="4">
    <location>
        <position position="60"/>
    </location>
    <ligand>
        <name>substrate</name>
    </ligand>
</feature>
<dbReference type="Gene3D" id="3.40.50.1240">
    <property type="entry name" value="Phosphoglycerate mutase-like"/>
    <property type="match status" value="1"/>
</dbReference>
<feature type="active site" description="Proton donor/acceptor" evidence="4">
    <location>
        <position position="87"/>
    </location>
</feature>
<dbReference type="Pfam" id="PF00300">
    <property type="entry name" value="His_Phos_1"/>
    <property type="match status" value="1"/>
</dbReference>
<comment type="similarity">
    <text evidence="1 4">Belongs to the phosphoglycerate mutase family. BPG-dependent PGAM subfamily.</text>
</comment>
<dbReference type="SUPFAM" id="SSF53254">
    <property type="entry name" value="Phosphoglycerate mutase-like"/>
    <property type="match status" value="1"/>
</dbReference>
<keyword evidence="4" id="KW-0312">Gluconeogenesis</keyword>
<feature type="binding site" evidence="4">
    <location>
        <begin position="87"/>
        <end position="90"/>
    </location>
    <ligand>
        <name>substrate</name>
    </ligand>
</feature>
<sequence length="224" mass="25528">MVKLVLIRHGQSLANQENVYTGWSDSPLTKAGIKEAKYAGQILKKEPLALTKVHTSCLTRAIKTADIVLEELGQAYLPITKTWRLNERHYGALRGLNKDYTRKLYGQKQVALWRRSFEAVPPKLDHLESERRYQRYPASIVPRAESLAQASRRIIPYWVDQIAPELLRNKDQLVVAHGSTLRALIKYLEQISDTGIDGVEVGNATPIIYELDEQLQIITKKILE</sequence>
<dbReference type="PROSITE" id="PS00175">
    <property type="entry name" value="PG_MUTASE"/>
    <property type="match status" value="1"/>
</dbReference>
<comment type="catalytic activity">
    <reaction evidence="4 5">
        <text>(2R)-2-phosphoglycerate = (2R)-3-phosphoglycerate</text>
        <dbReference type="Rhea" id="RHEA:15901"/>
        <dbReference type="ChEBI" id="CHEBI:58272"/>
        <dbReference type="ChEBI" id="CHEBI:58289"/>
        <dbReference type="EC" id="5.4.2.11"/>
    </reaction>
</comment>
<proteinExistence type="inferred from homology"/>